<name>A0A1E1MBA3_RHYSE</name>
<evidence type="ECO:0000313" key="2">
    <source>
        <dbReference type="EMBL" id="CZT46363.1"/>
    </source>
</evidence>
<sequence length="313" mass="34906">MDPLPLASTIGNVLQIIILVVKIFAQTIRRPIDLVDLYGVSGIFLYFFGSRTTWRTEAQVLGTVSDDDALSFKKSVQDECTSISVAAAIVAQIAITCLSLDNLSHTHWIVKAFFVFSITSSSIALYDASTQQRVMGRLLQAKQVRGWIRGRVLPKRGGSFWQINRSHLFRGDPADYITLASSGGDLSHDVMKQCFTPSVVSVITISAPQILLSASLLSLLLALGMYFGFLWTRQLDVDTGKDDSRNVLIFYLITLILCFAVYSISRLIQDDDGRTERLILLEYVTDFAEKYADAARLETVLKVPLVRRVMRLP</sequence>
<organism evidence="2 3">
    <name type="scientific">Rhynchosporium secalis</name>
    <name type="common">Barley scald fungus</name>
    <dbReference type="NCBI Taxonomy" id="38038"/>
    <lineage>
        <taxon>Eukaryota</taxon>
        <taxon>Fungi</taxon>
        <taxon>Dikarya</taxon>
        <taxon>Ascomycota</taxon>
        <taxon>Pezizomycotina</taxon>
        <taxon>Leotiomycetes</taxon>
        <taxon>Helotiales</taxon>
        <taxon>Ploettnerulaceae</taxon>
        <taxon>Rhynchosporium</taxon>
    </lineage>
</organism>
<feature type="transmembrane region" description="Helical" evidence="1">
    <location>
        <begin position="210"/>
        <end position="229"/>
    </location>
</feature>
<evidence type="ECO:0000313" key="3">
    <source>
        <dbReference type="Proteomes" id="UP000177625"/>
    </source>
</evidence>
<evidence type="ECO:0000256" key="1">
    <source>
        <dbReference type="SAM" id="Phobius"/>
    </source>
</evidence>
<keyword evidence="1" id="KW-0472">Membrane</keyword>
<keyword evidence="3" id="KW-1185">Reference proteome</keyword>
<keyword evidence="1" id="KW-0812">Transmembrane</keyword>
<gene>
    <name evidence="2" type="ORF">RSE6_06778</name>
</gene>
<reference evidence="3" key="1">
    <citation type="submission" date="2016-03" db="EMBL/GenBank/DDBJ databases">
        <authorList>
            <person name="Guldener U."/>
        </authorList>
    </citation>
    <scope>NUCLEOTIDE SEQUENCE [LARGE SCALE GENOMIC DNA]</scope>
</reference>
<dbReference type="AlphaFoldDB" id="A0A1E1MBA3"/>
<keyword evidence="1" id="KW-1133">Transmembrane helix</keyword>
<accession>A0A1E1MBA3</accession>
<proteinExistence type="predicted"/>
<feature type="transmembrane region" description="Helical" evidence="1">
    <location>
        <begin position="249"/>
        <end position="268"/>
    </location>
</feature>
<protein>
    <submittedName>
        <fullName evidence="2">Uncharacterized protein</fullName>
    </submittedName>
</protein>
<dbReference type="EMBL" id="FJVC01000242">
    <property type="protein sequence ID" value="CZT46363.1"/>
    <property type="molecule type" value="Genomic_DNA"/>
</dbReference>
<feature type="transmembrane region" description="Helical" evidence="1">
    <location>
        <begin position="6"/>
        <end position="25"/>
    </location>
</feature>
<dbReference type="Proteomes" id="UP000177625">
    <property type="component" value="Unassembled WGS sequence"/>
</dbReference>